<dbReference type="Gene3D" id="3.20.10.10">
    <property type="entry name" value="D-amino Acid Aminotransferase, subunit A, domain 2"/>
    <property type="match status" value="1"/>
</dbReference>
<dbReference type="GO" id="GO:0052656">
    <property type="term" value="F:L-isoleucine-2-oxoglutarate transaminase activity"/>
    <property type="evidence" value="ECO:0007669"/>
    <property type="project" value="RHEA"/>
</dbReference>
<keyword evidence="10 17" id="KW-0663">Pyridoxal phosphate</keyword>
<comment type="function">
    <text evidence="2">Acts on leucine, isoleucine and valine.</text>
</comment>
<dbReference type="InterPro" id="IPR033939">
    <property type="entry name" value="BCAT_family"/>
</dbReference>
<gene>
    <name evidence="21" type="ORF">C7441_110136</name>
</gene>
<evidence type="ECO:0000256" key="7">
    <source>
        <dbReference type="ARBA" id="ARBA00022576"/>
    </source>
</evidence>
<keyword evidence="11 18" id="KW-0100">Branched-chain amino acid biosynthesis</keyword>
<evidence type="ECO:0000256" key="15">
    <source>
        <dbReference type="PIRSR" id="PIRSR006468-1"/>
    </source>
</evidence>
<evidence type="ECO:0000256" key="14">
    <source>
        <dbReference type="ARBA" id="ARBA00049229"/>
    </source>
</evidence>
<dbReference type="InterPro" id="IPR005786">
    <property type="entry name" value="B_amino_transII"/>
</dbReference>
<name>A0A316C0T5_PSESE</name>
<evidence type="ECO:0000256" key="10">
    <source>
        <dbReference type="ARBA" id="ARBA00022898"/>
    </source>
</evidence>
<dbReference type="InterPro" id="IPR036038">
    <property type="entry name" value="Aminotransferase-like"/>
</dbReference>
<dbReference type="GO" id="GO:0009099">
    <property type="term" value="P:L-valine biosynthetic process"/>
    <property type="evidence" value="ECO:0007669"/>
    <property type="project" value="UniProtKB-UniPathway"/>
</dbReference>
<evidence type="ECO:0000256" key="19">
    <source>
        <dbReference type="RuleBase" id="RU004519"/>
    </source>
</evidence>
<comment type="pathway">
    <text evidence="3 19">Amino-acid biosynthesis; L-isoleucine biosynthesis; L-isoleucine from 2-oxobutanoate: step 4/4.</text>
</comment>
<dbReference type="InterPro" id="IPR043132">
    <property type="entry name" value="BCAT-like_C"/>
</dbReference>
<dbReference type="GO" id="GO:0009097">
    <property type="term" value="P:isoleucine biosynthetic process"/>
    <property type="evidence" value="ECO:0007669"/>
    <property type="project" value="UniProtKB-UniPathway"/>
</dbReference>
<dbReference type="PANTHER" id="PTHR11825:SF44">
    <property type="entry name" value="BRANCHED-CHAIN-AMINO-ACID AMINOTRANSFERASE"/>
    <property type="match status" value="1"/>
</dbReference>
<accession>A0A316C0T5</accession>
<dbReference type="EMBL" id="QGGG01000010">
    <property type="protein sequence ID" value="PWJ81602.1"/>
    <property type="molecule type" value="Genomic_DNA"/>
</dbReference>
<evidence type="ECO:0000313" key="21">
    <source>
        <dbReference type="EMBL" id="PWJ81602.1"/>
    </source>
</evidence>
<dbReference type="GO" id="GO:0009098">
    <property type="term" value="P:L-leucine biosynthetic process"/>
    <property type="evidence" value="ECO:0007669"/>
    <property type="project" value="UniProtKB-UniPathway"/>
</dbReference>
<dbReference type="AlphaFoldDB" id="A0A316C0T5"/>
<dbReference type="PROSITE" id="PS00770">
    <property type="entry name" value="AA_TRANSFER_CLASS_4"/>
    <property type="match status" value="1"/>
</dbReference>
<evidence type="ECO:0000256" key="9">
    <source>
        <dbReference type="ARBA" id="ARBA00022679"/>
    </source>
</evidence>
<dbReference type="PIRSF" id="PIRSF006468">
    <property type="entry name" value="BCAT1"/>
    <property type="match status" value="1"/>
</dbReference>
<comment type="catalytic activity">
    <reaction evidence="14 18">
        <text>L-leucine + 2-oxoglutarate = 4-methyl-2-oxopentanoate + L-glutamate</text>
        <dbReference type="Rhea" id="RHEA:18321"/>
        <dbReference type="ChEBI" id="CHEBI:16810"/>
        <dbReference type="ChEBI" id="CHEBI:17865"/>
        <dbReference type="ChEBI" id="CHEBI:29985"/>
        <dbReference type="ChEBI" id="CHEBI:57427"/>
        <dbReference type="EC" id="2.6.1.42"/>
    </reaction>
</comment>
<evidence type="ECO:0000256" key="12">
    <source>
        <dbReference type="ARBA" id="ARBA00048212"/>
    </source>
</evidence>
<dbReference type="SUPFAM" id="SSF56752">
    <property type="entry name" value="D-aminoacid aminotransferase-like PLP-dependent enzymes"/>
    <property type="match status" value="1"/>
</dbReference>
<evidence type="ECO:0000256" key="4">
    <source>
        <dbReference type="ARBA" id="ARBA00004931"/>
    </source>
</evidence>
<dbReference type="Gene3D" id="3.30.470.10">
    <property type="match status" value="1"/>
</dbReference>
<evidence type="ECO:0000256" key="2">
    <source>
        <dbReference type="ARBA" id="ARBA00003109"/>
    </source>
</evidence>
<comment type="caution">
    <text evidence="21">The sequence shown here is derived from an EMBL/GenBank/DDBJ whole genome shotgun (WGS) entry which is preliminary data.</text>
</comment>
<keyword evidence="9 18" id="KW-0808">Transferase</keyword>
<dbReference type="Proteomes" id="UP000245396">
    <property type="component" value="Unassembled WGS sequence"/>
</dbReference>
<dbReference type="Pfam" id="PF01063">
    <property type="entry name" value="Aminotran_4"/>
    <property type="match status" value="1"/>
</dbReference>
<dbReference type="EC" id="2.6.1.42" evidence="18"/>
<dbReference type="InterPro" id="IPR001544">
    <property type="entry name" value="Aminotrans_IV"/>
</dbReference>
<dbReference type="GO" id="GO:0052655">
    <property type="term" value="F:L-valine-2-oxoglutarate transaminase activity"/>
    <property type="evidence" value="ECO:0007669"/>
    <property type="project" value="RHEA"/>
</dbReference>
<dbReference type="GO" id="GO:0052654">
    <property type="term" value="F:L-leucine-2-oxoglutarate transaminase activity"/>
    <property type="evidence" value="ECO:0007669"/>
    <property type="project" value="RHEA"/>
</dbReference>
<evidence type="ECO:0000256" key="16">
    <source>
        <dbReference type="RuleBase" id="RU004106"/>
    </source>
</evidence>
<comment type="catalytic activity">
    <reaction evidence="12 18">
        <text>L-valine + 2-oxoglutarate = 3-methyl-2-oxobutanoate + L-glutamate</text>
        <dbReference type="Rhea" id="RHEA:24813"/>
        <dbReference type="ChEBI" id="CHEBI:11851"/>
        <dbReference type="ChEBI" id="CHEBI:16810"/>
        <dbReference type="ChEBI" id="CHEBI:29985"/>
        <dbReference type="ChEBI" id="CHEBI:57762"/>
        <dbReference type="EC" id="2.6.1.42"/>
    </reaction>
</comment>
<evidence type="ECO:0000256" key="20">
    <source>
        <dbReference type="SAM" id="MobiDB-lite"/>
    </source>
</evidence>
<feature type="modified residue" description="N6-(pyridoxal phosphate)lysine" evidence="15">
    <location>
        <position position="215"/>
    </location>
</feature>
<comment type="pathway">
    <text evidence="4 19">Amino-acid biosynthesis; L-valine biosynthesis; L-valine from pyruvate: step 4/4.</text>
</comment>
<organism evidence="21 22">
    <name type="scientific">Pseudaminobacter salicylatoxidans</name>
    <dbReference type="NCBI Taxonomy" id="93369"/>
    <lineage>
        <taxon>Bacteria</taxon>
        <taxon>Pseudomonadati</taxon>
        <taxon>Pseudomonadota</taxon>
        <taxon>Alphaproteobacteria</taxon>
        <taxon>Hyphomicrobiales</taxon>
        <taxon>Phyllobacteriaceae</taxon>
        <taxon>Pseudaminobacter</taxon>
    </lineage>
</organism>
<evidence type="ECO:0000256" key="11">
    <source>
        <dbReference type="ARBA" id="ARBA00023304"/>
    </source>
</evidence>
<dbReference type="InterPro" id="IPR018300">
    <property type="entry name" value="Aminotrans_IV_CS"/>
</dbReference>
<dbReference type="CDD" id="cd01557">
    <property type="entry name" value="BCAT_beta_family"/>
    <property type="match status" value="1"/>
</dbReference>
<dbReference type="STRING" id="1192868.GCA_000304395_03453"/>
<sequence>MDYAVSNRDTGKVHPMTDNQSFKLTKHPSPTSPEKRAALMENPGFGKIFSDHMVTMSWNAEQGWHNGEVKARAPFAIDPAAAVLHYAQEIFEGMKAYRTKDGIALFRPEENARRMAMSAERMAMPAIPEKLFIEAVEALVRADADWIPEGDGSLYIRPFMFSSEPFLGVRPASDYIFCVIASPVGAYFKGGYKAVTVWVSDDYTRAAPGGTGAAKCGGNYAASLIAQAEATRNGCDQVVFLDAVEHRWVEELGGMNVFFVMDDNRLVTPPLGGTILPGITRASIIKLAQEAGLTVEEKPYSFEEWRKDAESGKLREAFACGTAAVVAGIGSVRFKDGSFSIGNSGDGEVTARLRANLVGIQRGSVDDAHGWVHVVR</sequence>
<keyword evidence="22" id="KW-1185">Reference proteome</keyword>
<evidence type="ECO:0000313" key="22">
    <source>
        <dbReference type="Proteomes" id="UP000245396"/>
    </source>
</evidence>
<dbReference type="NCBIfam" id="NF009897">
    <property type="entry name" value="PRK13357.1"/>
    <property type="match status" value="1"/>
</dbReference>
<dbReference type="UniPathway" id="UPA00048">
    <property type="reaction ID" value="UER00073"/>
</dbReference>
<comment type="cofactor">
    <cofactor evidence="1 17">
        <name>pyridoxal 5'-phosphate</name>
        <dbReference type="ChEBI" id="CHEBI:597326"/>
    </cofactor>
</comment>
<dbReference type="UniPathway" id="UPA00047">
    <property type="reaction ID" value="UER00058"/>
</dbReference>
<evidence type="ECO:0000256" key="17">
    <source>
        <dbReference type="RuleBase" id="RU004516"/>
    </source>
</evidence>
<evidence type="ECO:0000256" key="1">
    <source>
        <dbReference type="ARBA" id="ARBA00001933"/>
    </source>
</evidence>
<feature type="region of interest" description="Disordered" evidence="20">
    <location>
        <begin position="1"/>
        <end position="33"/>
    </location>
</feature>
<comment type="pathway">
    <text evidence="5 19">Amino-acid biosynthesis; L-leucine biosynthesis; L-leucine from 3-methyl-2-oxobutanoate: step 4/4.</text>
</comment>
<proteinExistence type="inferred from homology"/>
<evidence type="ECO:0000256" key="3">
    <source>
        <dbReference type="ARBA" id="ARBA00004824"/>
    </source>
</evidence>
<dbReference type="NCBIfam" id="TIGR01123">
    <property type="entry name" value="ilvE_II"/>
    <property type="match status" value="1"/>
</dbReference>
<protein>
    <recommendedName>
        <fullName evidence="18">Branched-chain-amino-acid aminotransferase</fullName>
        <ecNumber evidence="18">2.6.1.42</ecNumber>
    </recommendedName>
</protein>
<evidence type="ECO:0000256" key="6">
    <source>
        <dbReference type="ARBA" id="ARBA00009320"/>
    </source>
</evidence>
<comment type="similarity">
    <text evidence="6 16">Belongs to the class-IV pyridoxal-phosphate-dependent aminotransferase family.</text>
</comment>
<evidence type="ECO:0000256" key="5">
    <source>
        <dbReference type="ARBA" id="ARBA00005072"/>
    </source>
</evidence>
<dbReference type="UniPathway" id="UPA00049">
    <property type="reaction ID" value="UER00062"/>
</dbReference>
<evidence type="ECO:0000256" key="8">
    <source>
        <dbReference type="ARBA" id="ARBA00022605"/>
    </source>
</evidence>
<reference evidence="21 22" key="1">
    <citation type="submission" date="2018-05" db="EMBL/GenBank/DDBJ databases">
        <title>Genomic Encyclopedia of Type Strains, Phase IV (KMG-IV): sequencing the most valuable type-strain genomes for metagenomic binning, comparative biology and taxonomic classification.</title>
        <authorList>
            <person name="Goeker M."/>
        </authorList>
    </citation>
    <scope>NUCLEOTIDE SEQUENCE [LARGE SCALE GENOMIC DNA]</scope>
    <source>
        <strain evidence="21 22">DSM 6986</strain>
    </source>
</reference>
<dbReference type="InterPro" id="IPR043131">
    <property type="entry name" value="BCAT-like_N"/>
</dbReference>
<evidence type="ECO:0000256" key="13">
    <source>
        <dbReference type="ARBA" id="ARBA00048798"/>
    </source>
</evidence>
<dbReference type="PANTHER" id="PTHR11825">
    <property type="entry name" value="SUBGROUP IIII AMINOTRANSFERASE"/>
    <property type="match status" value="1"/>
</dbReference>
<evidence type="ECO:0000256" key="18">
    <source>
        <dbReference type="RuleBase" id="RU004517"/>
    </source>
</evidence>
<keyword evidence="8 18" id="KW-0028">Amino-acid biosynthesis</keyword>
<keyword evidence="7 18" id="KW-0032">Aminotransferase</keyword>
<comment type="catalytic activity">
    <reaction evidence="13 18">
        <text>L-isoleucine + 2-oxoglutarate = (S)-3-methyl-2-oxopentanoate + L-glutamate</text>
        <dbReference type="Rhea" id="RHEA:24801"/>
        <dbReference type="ChEBI" id="CHEBI:16810"/>
        <dbReference type="ChEBI" id="CHEBI:29985"/>
        <dbReference type="ChEBI" id="CHEBI:35146"/>
        <dbReference type="ChEBI" id="CHEBI:58045"/>
        <dbReference type="EC" id="2.6.1.42"/>
    </reaction>
</comment>